<dbReference type="Proteomes" id="UP000789375">
    <property type="component" value="Unassembled WGS sequence"/>
</dbReference>
<comment type="caution">
    <text evidence="1">The sequence shown here is derived from an EMBL/GenBank/DDBJ whole genome shotgun (WGS) entry which is preliminary data.</text>
</comment>
<organism evidence="1 2">
    <name type="scientific">Funneliformis mosseae</name>
    <name type="common">Endomycorrhizal fungus</name>
    <name type="synonym">Glomus mosseae</name>
    <dbReference type="NCBI Taxonomy" id="27381"/>
    <lineage>
        <taxon>Eukaryota</taxon>
        <taxon>Fungi</taxon>
        <taxon>Fungi incertae sedis</taxon>
        <taxon>Mucoromycota</taxon>
        <taxon>Glomeromycotina</taxon>
        <taxon>Glomeromycetes</taxon>
        <taxon>Glomerales</taxon>
        <taxon>Glomeraceae</taxon>
        <taxon>Funneliformis</taxon>
    </lineage>
</organism>
<evidence type="ECO:0000313" key="1">
    <source>
        <dbReference type="EMBL" id="CAG8738583.1"/>
    </source>
</evidence>
<reference evidence="1" key="1">
    <citation type="submission" date="2021-06" db="EMBL/GenBank/DDBJ databases">
        <authorList>
            <person name="Kallberg Y."/>
            <person name="Tangrot J."/>
            <person name="Rosling A."/>
        </authorList>
    </citation>
    <scope>NUCLEOTIDE SEQUENCE</scope>
    <source>
        <strain evidence="1">87-6 pot B 2015</strain>
    </source>
</reference>
<gene>
    <name evidence="1" type="ORF">FMOSSE_LOCUS16019</name>
</gene>
<dbReference type="AlphaFoldDB" id="A0A9N9NKS1"/>
<evidence type="ECO:0000313" key="2">
    <source>
        <dbReference type="Proteomes" id="UP000789375"/>
    </source>
</evidence>
<proteinExistence type="predicted"/>
<feature type="non-terminal residue" evidence="1">
    <location>
        <position position="118"/>
    </location>
</feature>
<keyword evidence="2" id="KW-1185">Reference proteome</keyword>
<sequence>SSYKLNEKTNVYNIWQISSGKQSFHGIHGIRLTLDVINGKGEEVVDDTPTNEIIVNDYVLCLDNISNSQFSQSNIIESSQNLRNMPIQTMGLSGKFFKLVSDNINHLVVDKLIAGPIR</sequence>
<feature type="non-terminal residue" evidence="1">
    <location>
        <position position="1"/>
    </location>
</feature>
<protein>
    <submittedName>
        <fullName evidence="1">5677_t:CDS:1</fullName>
    </submittedName>
</protein>
<accession>A0A9N9NKS1</accession>
<name>A0A9N9NKS1_FUNMO</name>
<dbReference type="EMBL" id="CAJVPP010019681">
    <property type="protein sequence ID" value="CAG8738583.1"/>
    <property type="molecule type" value="Genomic_DNA"/>
</dbReference>